<name>A0ABT8JM37_9BACL</name>
<feature type="transmembrane region" description="Helical" evidence="5">
    <location>
        <begin position="147"/>
        <end position="164"/>
    </location>
</feature>
<keyword evidence="1" id="KW-1003">Cell membrane</keyword>
<evidence type="ECO:0000313" key="6">
    <source>
        <dbReference type="EMBL" id="MDN4606007.1"/>
    </source>
</evidence>
<dbReference type="RefSeq" id="WP_301241861.1">
    <property type="nucleotide sequence ID" value="NZ_JAROCC010000001.1"/>
</dbReference>
<keyword evidence="3 5" id="KW-1133">Transmembrane helix</keyword>
<reference evidence="6" key="1">
    <citation type="submission" date="2023-03" db="EMBL/GenBank/DDBJ databases">
        <title>MT1 and MT2 Draft Genomes of Novel Species.</title>
        <authorList>
            <person name="Venkateswaran K."/>
        </authorList>
    </citation>
    <scope>NUCLEOTIDE SEQUENCE</scope>
    <source>
        <strain evidence="6">F6_3S_P_2</strain>
    </source>
</reference>
<dbReference type="PANTHER" id="PTHR35529:SF1">
    <property type="entry name" value="MANGANESE EFFLUX PUMP MNTP-RELATED"/>
    <property type="match status" value="1"/>
</dbReference>
<keyword evidence="2 5" id="KW-0812">Transmembrane</keyword>
<evidence type="ECO:0000313" key="7">
    <source>
        <dbReference type="Proteomes" id="UP001175097"/>
    </source>
</evidence>
<evidence type="ECO:0000256" key="5">
    <source>
        <dbReference type="SAM" id="Phobius"/>
    </source>
</evidence>
<accession>A0ABT8JM37</accession>
<protein>
    <submittedName>
        <fullName evidence="6">Manganese efflux pump</fullName>
    </submittedName>
</protein>
<evidence type="ECO:0000256" key="2">
    <source>
        <dbReference type="ARBA" id="ARBA00022692"/>
    </source>
</evidence>
<sequence length="165" mass="18329">MEIFAACITTIDVVIVFSLLRLRKGRLPIAIWTTFLNMLLPFLGFLVGDWSTEIFSVWSSLLSGILLSMIGIHMILHDDDSSDAVRHVHPVLIALAVSLDTFSVSVSFGMLQLNKFLFVFSSGILSFVFSCSALYFGRYLSIKNGKVLRWICGLSLLALGIMSLF</sequence>
<feature type="transmembrane region" description="Helical" evidence="5">
    <location>
        <begin position="29"/>
        <end position="48"/>
    </location>
</feature>
<feature type="transmembrane region" description="Helical" evidence="5">
    <location>
        <begin position="116"/>
        <end position="135"/>
    </location>
</feature>
<keyword evidence="7" id="KW-1185">Reference proteome</keyword>
<feature type="transmembrane region" description="Helical" evidence="5">
    <location>
        <begin position="54"/>
        <end position="76"/>
    </location>
</feature>
<evidence type="ECO:0000256" key="1">
    <source>
        <dbReference type="ARBA" id="ARBA00022475"/>
    </source>
</evidence>
<keyword evidence="4 5" id="KW-0472">Membrane</keyword>
<proteinExistence type="predicted"/>
<dbReference type="Proteomes" id="UP001175097">
    <property type="component" value="Unassembled WGS sequence"/>
</dbReference>
<dbReference type="InterPro" id="IPR003810">
    <property type="entry name" value="Mntp/YtaF"/>
</dbReference>
<dbReference type="EMBL" id="JAROCC010000001">
    <property type="protein sequence ID" value="MDN4606007.1"/>
    <property type="molecule type" value="Genomic_DNA"/>
</dbReference>
<gene>
    <name evidence="6" type="ORF">P5G49_00765</name>
</gene>
<dbReference type="PANTHER" id="PTHR35529">
    <property type="entry name" value="MANGANESE EFFLUX PUMP MNTP-RELATED"/>
    <property type="match status" value="1"/>
</dbReference>
<organism evidence="6 7">
    <name type="scientific">Sporosarcina highlanderae</name>
    <dbReference type="NCBI Taxonomy" id="3035916"/>
    <lineage>
        <taxon>Bacteria</taxon>
        <taxon>Bacillati</taxon>
        <taxon>Bacillota</taxon>
        <taxon>Bacilli</taxon>
        <taxon>Bacillales</taxon>
        <taxon>Caryophanaceae</taxon>
        <taxon>Sporosarcina</taxon>
    </lineage>
</organism>
<feature type="transmembrane region" description="Helical" evidence="5">
    <location>
        <begin position="88"/>
        <end position="110"/>
    </location>
</feature>
<dbReference type="Pfam" id="PF02659">
    <property type="entry name" value="Mntp"/>
    <property type="match status" value="1"/>
</dbReference>
<evidence type="ECO:0000256" key="4">
    <source>
        <dbReference type="ARBA" id="ARBA00023136"/>
    </source>
</evidence>
<evidence type="ECO:0000256" key="3">
    <source>
        <dbReference type="ARBA" id="ARBA00022989"/>
    </source>
</evidence>
<comment type="caution">
    <text evidence="6">The sequence shown here is derived from an EMBL/GenBank/DDBJ whole genome shotgun (WGS) entry which is preliminary data.</text>
</comment>